<dbReference type="Proteomes" id="UP000054217">
    <property type="component" value="Unassembled WGS sequence"/>
</dbReference>
<sequence>MQRSVARFRIAPALVYGCAVRVTARRFSAAVPLPESFSGIVRRDVHDSGSTLHSVLRERKFNALVNSLSQETPDSSEVWACYVECTNNFDHHDLPLEIHQKVLRNCVPDPSVLRPTAASGMRGGAPPRAPHVYEARLKTVIRNIRLMGETPALEDYHHILAQFAAVGHYTGSMQVYSELKHVHKLQPTDRTVALCLRSIAHRLSLPMYKTQRQRIMNDAMSSCRKLLEDFKCLDIPITSVVLDLTIRILKDTADEGVFSQVMKMGYGIDLDNLDSNIAPSDSQTILPFSTAALNTTLDMLGRFGNISRLVQAFEVLTQPLPPQASRLYSMEFDDEDDFGDVNPASTQPYHSPHASPNTTTFNILLRHVARAGHTTFARHYLLQASRLDRISDRSLRAQLYYTPEDVVPVQLAINREMILSVLGLANRSRDLTLMRFAGVITRRVYKRKTQDIHYYTHLEEWLQHESSPSRPSSSLMPSLDCSSSDAHSSPSPSESPGDKSSSNESTTPPKRFKMSTHLAVLRKDLNDVATFYVDEYLPAYARMSQRIKERLSRRVRNDKDVYLSTRGQRTKVLAENWTEIVNYKTDKGEVANSLGTVGSGGRSGAKRRMGGNGSRGLATIAAVGCNDFIPPVPPLGFFDPSYRES</sequence>
<dbReference type="EMBL" id="KN831947">
    <property type="protein sequence ID" value="KIO12757.1"/>
    <property type="molecule type" value="Genomic_DNA"/>
</dbReference>
<keyword evidence="3" id="KW-1185">Reference proteome</keyword>
<feature type="region of interest" description="Disordered" evidence="1">
    <location>
        <begin position="465"/>
        <end position="511"/>
    </location>
</feature>
<proteinExistence type="predicted"/>
<evidence type="ECO:0000256" key="1">
    <source>
        <dbReference type="SAM" id="MobiDB-lite"/>
    </source>
</evidence>
<dbReference type="STRING" id="870435.A0A0C3KTC2"/>
<dbReference type="OrthoDB" id="276151at2759"/>
<reference evidence="2 3" key="1">
    <citation type="submission" date="2014-04" db="EMBL/GenBank/DDBJ databases">
        <authorList>
            <consortium name="DOE Joint Genome Institute"/>
            <person name="Kuo A."/>
            <person name="Kohler A."/>
            <person name="Costa M.D."/>
            <person name="Nagy L.G."/>
            <person name="Floudas D."/>
            <person name="Copeland A."/>
            <person name="Barry K.W."/>
            <person name="Cichocki N."/>
            <person name="Veneault-Fourrey C."/>
            <person name="LaButti K."/>
            <person name="Lindquist E.A."/>
            <person name="Lipzen A."/>
            <person name="Lundell T."/>
            <person name="Morin E."/>
            <person name="Murat C."/>
            <person name="Sun H."/>
            <person name="Tunlid A."/>
            <person name="Henrissat B."/>
            <person name="Grigoriev I.V."/>
            <person name="Hibbett D.S."/>
            <person name="Martin F."/>
            <person name="Nordberg H.P."/>
            <person name="Cantor M.N."/>
            <person name="Hua S.X."/>
        </authorList>
    </citation>
    <scope>NUCLEOTIDE SEQUENCE [LARGE SCALE GENOMIC DNA]</scope>
    <source>
        <strain evidence="2 3">Marx 270</strain>
    </source>
</reference>
<gene>
    <name evidence="2" type="ORF">M404DRAFT_993733</name>
</gene>
<dbReference type="AlphaFoldDB" id="A0A0C3KTC2"/>
<evidence type="ECO:0000313" key="3">
    <source>
        <dbReference type="Proteomes" id="UP000054217"/>
    </source>
</evidence>
<organism evidence="2 3">
    <name type="scientific">Pisolithus tinctorius Marx 270</name>
    <dbReference type="NCBI Taxonomy" id="870435"/>
    <lineage>
        <taxon>Eukaryota</taxon>
        <taxon>Fungi</taxon>
        <taxon>Dikarya</taxon>
        <taxon>Basidiomycota</taxon>
        <taxon>Agaricomycotina</taxon>
        <taxon>Agaricomycetes</taxon>
        <taxon>Agaricomycetidae</taxon>
        <taxon>Boletales</taxon>
        <taxon>Sclerodermatineae</taxon>
        <taxon>Pisolithaceae</taxon>
        <taxon>Pisolithus</taxon>
    </lineage>
</organism>
<accession>A0A0C3KTC2</accession>
<dbReference type="HOGENOM" id="CLU_025579_0_0_1"/>
<protein>
    <submittedName>
        <fullName evidence="2">Uncharacterized protein</fullName>
    </submittedName>
</protein>
<reference evidence="3" key="2">
    <citation type="submission" date="2015-01" db="EMBL/GenBank/DDBJ databases">
        <title>Evolutionary Origins and Diversification of the Mycorrhizal Mutualists.</title>
        <authorList>
            <consortium name="DOE Joint Genome Institute"/>
            <consortium name="Mycorrhizal Genomics Consortium"/>
            <person name="Kohler A."/>
            <person name="Kuo A."/>
            <person name="Nagy L.G."/>
            <person name="Floudas D."/>
            <person name="Copeland A."/>
            <person name="Barry K.W."/>
            <person name="Cichocki N."/>
            <person name="Veneault-Fourrey C."/>
            <person name="LaButti K."/>
            <person name="Lindquist E.A."/>
            <person name="Lipzen A."/>
            <person name="Lundell T."/>
            <person name="Morin E."/>
            <person name="Murat C."/>
            <person name="Riley R."/>
            <person name="Ohm R."/>
            <person name="Sun H."/>
            <person name="Tunlid A."/>
            <person name="Henrissat B."/>
            <person name="Grigoriev I.V."/>
            <person name="Hibbett D.S."/>
            <person name="Martin F."/>
        </authorList>
    </citation>
    <scope>NUCLEOTIDE SEQUENCE [LARGE SCALE GENOMIC DNA]</scope>
    <source>
        <strain evidence="3">Marx 270</strain>
    </source>
</reference>
<dbReference type="InParanoid" id="A0A0C3KTC2"/>
<feature type="compositionally biased region" description="Low complexity" evidence="1">
    <location>
        <begin position="466"/>
        <end position="502"/>
    </location>
</feature>
<evidence type="ECO:0000313" key="2">
    <source>
        <dbReference type="EMBL" id="KIO12757.1"/>
    </source>
</evidence>
<name>A0A0C3KTC2_PISTI</name>